<keyword evidence="6" id="KW-0067">ATP-binding</keyword>
<dbReference type="InterPro" id="IPR050445">
    <property type="entry name" value="Bact_polysacc_biosynth/exp"/>
</dbReference>
<evidence type="ECO:0000256" key="4">
    <source>
        <dbReference type="ARBA" id="ARBA00022741"/>
    </source>
</evidence>
<evidence type="ECO:0000313" key="10">
    <source>
        <dbReference type="EMBL" id="MEQ2509786.1"/>
    </source>
</evidence>
<keyword evidence="4" id="KW-0547">Nucleotide-binding</keyword>
<dbReference type="InterPro" id="IPR005702">
    <property type="entry name" value="Wzc-like_C"/>
</dbReference>
<dbReference type="NCBIfam" id="TIGR01007">
    <property type="entry name" value="eps_fam"/>
    <property type="match status" value="1"/>
</dbReference>
<sequence length="252" mass="27748">MKKSNNKAAAEAITVNRRRLLNNDAPFAMKEAYVKLRTSLMFCMTADKARPCKTFAVTSAKPSEGKSLTAANIAISYAMLGKRVLLVDADMRKPTQRRLWKVELSTGLCDYLAKIWQLELAKVTELPLWIVCTGTIPPNPSELLSSDRMKSFVESCADYYDYVIIDTPPINTVADAQIISTFVDGVVLVARSGNTTADELNAATAAVRRAGGNLCGVVLNGLNMKSVKYASKYKYGDKYGYRYSYSESYGAK</sequence>
<dbReference type="Pfam" id="PF13614">
    <property type="entry name" value="AAA_31"/>
    <property type="match status" value="1"/>
</dbReference>
<evidence type="ECO:0000259" key="9">
    <source>
        <dbReference type="Pfam" id="PF13614"/>
    </source>
</evidence>
<dbReference type="RefSeq" id="WP_349134496.1">
    <property type="nucleotide sequence ID" value="NZ_JBBMFF010000057.1"/>
</dbReference>
<organism evidence="10 11">
    <name type="scientific">Faecousia intestinalis</name>
    <dbReference type="NCBI Taxonomy" id="3133167"/>
    <lineage>
        <taxon>Bacteria</taxon>
        <taxon>Bacillati</taxon>
        <taxon>Bacillota</taxon>
        <taxon>Clostridia</taxon>
        <taxon>Eubacteriales</taxon>
        <taxon>Oscillospiraceae</taxon>
        <taxon>Faecousia</taxon>
    </lineage>
</organism>
<dbReference type="GO" id="GO:0004715">
    <property type="term" value="F:non-membrane spanning protein tyrosine kinase activity"/>
    <property type="evidence" value="ECO:0007669"/>
    <property type="project" value="UniProtKB-EC"/>
</dbReference>
<evidence type="ECO:0000256" key="5">
    <source>
        <dbReference type="ARBA" id="ARBA00022777"/>
    </source>
</evidence>
<comment type="catalytic activity">
    <reaction evidence="8">
        <text>L-tyrosyl-[protein] + ATP = O-phospho-L-tyrosyl-[protein] + ADP + H(+)</text>
        <dbReference type="Rhea" id="RHEA:10596"/>
        <dbReference type="Rhea" id="RHEA-COMP:10136"/>
        <dbReference type="Rhea" id="RHEA-COMP:20101"/>
        <dbReference type="ChEBI" id="CHEBI:15378"/>
        <dbReference type="ChEBI" id="CHEBI:30616"/>
        <dbReference type="ChEBI" id="CHEBI:46858"/>
        <dbReference type="ChEBI" id="CHEBI:61978"/>
        <dbReference type="ChEBI" id="CHEBI:456216"/>
        <dbReference type="EC" id="2.7.10.2"/>
    </reaction>
</comment>
<dbReference type="SUPFAM" id="SSF52540">
    <property type="entry name" value="P-loop containing nucleoside triphosphate hydrolases"/>
    <property type="match status" value="1"/>
</dbReference>
<dbReference type="InterPro" id="IPR025669">
    <property type="entry name" value="AAA_dom"/>
</dbReference>
<feature type="domain" description="AAA" evidence="9">
    <location>
        <begin position="53"/>
        <end position="179"/>
    </location>
</feature>
<protein>
    <recommendedName>
        <fullName evidence="2">non-specific protein-tyrosine kinase</fullName>
        <ecNumber evidence="2">2.7.10.2</ecNumber>
    </recommendedName>
</protein>
<evidence type="ECO:0000256" key="6">
    <source>
        <dbReference type="ARBA" id="ARBA00022840"/>
    </source>
</evidence>
<keyword evidence="3 10" id="KW-0808">Transferase</keyword>
<comment type="caution">
    <text evidence="10">The sequence shown here is derived from an EMBL/GenBank/DDBJ whole genome shotgun (WGS) entry which is preliminary data.</text>
</comment>
<evidence type="ECO:0000256" key="1">
    <source>
        <dbReference type="ARBA" id="ARBA00007316"/>
    </source>
</evidence>
<gene>
    <name evidence="10" type="ORF">WMO66_00760</name>
</gene>
<dbReference type="PANTHER" id="PTHR32309:SF13">
    <property type="entry name" value="FERRIC ENTEROBACTIN TRANSPORT PROTEIN FEPE"/>
    <property type="match status" value="1"/>
</dbReference>
<evidence type="ECO:0000256" key="8">
    <source>
        <dbReference type="ARBA" id="ARBA00051245"/>
    </source>
</evidence>
<dbReference type="EC" id="2.7.10.2" evidence="2"/>
<dbReference type="EMBL" id="JBBMFF010000057">
    <property type="protein sequence ID" value="MEQ2509786.1"/>
    <property type="molecule type" value="Genomic_DNA"/>
</dbReference>
<dbReference type="CDD" id="cd05387">
    <property type="entry name" value="BY-kinase"/>
    <property type="match status" value="1"/>
</dbReference>
<evidence type="ECO:0000313" key="11">
    <source>
        <dbReference type="Proteomes" id="UP001491552"/>
    </source>
</evidence>
<dbReference type="Gene3D" id="3.40.50.300">
    <property type="entry name" value="P-loop containing nucleotide triphosphate hydrolases"/>
    <property type="match status" value="1"/>
</dbReference>
<accession>A0ABV1G304</accession>
<evidence type="ECO:0000256" key="2">
    <source>
        <dbReference type="ARBA" id="ARBA00011903"/>
    </source>
</evidence>
<keyword evidence="11" id="KW-1185">Reference proteome</keyword>
<comment type="similarity">
    <text evidence="1">Belongs to the CpsD/CapB family.</text>
</comment>
<keyword evidence="7" id="KW-0829">Tyrosine-protein kinase</keyword>
<keyword evidence="5 10" id="KW-0418">Kinase</keyword>
<dbReference type="InterPro" id="IPR027417">
    <property type="entry name" value="P-loop_NTPase"/>
</dbReference>
<dbReference type="Proteomes" id="UP001491552">
    <property type="component" value="Unassembled WGS sequence"/>
</dbReference>
<name>A0ABV1G304_9FIRM</name>
<proteinExistence type="inferred from homology"/>
<reference evidence="10 11" key="1">
    <citation type="submission" date="2024-03" db="EMBL/GenBank/DDBJ databases">
        <title>Human intestinal bacterial collection.</title>
        <authorList>
            <person name="Pauvert C."/>
            <person name="Hitch T.C.A."/>
            <person name="Clavel T."/>
        </authorList>
    </citation>
    <scope>NUCLEOTIDE SEQUENCE [LARGE SCALE GENOMIC DNA]</scope>
    <source>
        <strain evidence="10 11">CLA-AA-H192</strain>
    </source>
</reference>
<evidence type="ECO:0000256" key="3">
    <source>
        <dbReference type="ARBA" id="ARBA00022679"/>
    </source>
</evidence>
<dbReference type="PANTHER" id="PTHR32309">
    <property type="entry name" value="TYROSINE-PROTEIN KINASE"/>
    <property type="match status" value="1"/>
</dbReference>
<evidence type="ECO:0000256" key="7">
    <source>
        <dbReference type="ARBA" id="ARBA00023137"/>
    </source>
</evidence>